<dbReference type="RefSeq" id="WP_093076326.1">
    <property type="nucleotide sequence ID" value="NZ_FNBE01000002.1"/>
</dbReference>
<keyword evidence="1" id="KW-0812">Transmembrane</keyword>
<evidence type="ECO:0000313" key="3">
    <source>
        <dbReference type="Proteomes" id="UP000198967"/>
    </source>
</evidence>
<feature type="transmembrane region" description="Helical" evidence="1">
    <location>
        <begin position="608"/>
        <end position="628"/>
    </location>
</feature>
<feature type="transmembrane region" description="Helical" evidence="1">
    <location>
        <begin position="523"/>
        <end position="547"/>
    </location>
</feature>
<feature type="transmembrane region" description="Helical" evidence="1">
    <location>
        <begin position="16"/>
        <end position="41"/>
    </location>
</feature>
<gene>
    <name evidence="2" type="ORF">SAMN05216377_10265</name>
</gene>
<feature type="transmembrane region" description="Helical" evidence="1">
    <location>
        <begin position="405"/>
        <end position="425"/>
    </location>
</feature>
<feature type="transmembrane region" description="Helical" evidence="1">
    <location>
        <begin position="578"/>
        <end position="602"/>
    </location>
</feature>
<dbReference type="Proteomes" id="UP000198967">
    <property type="component" value="Unassembled WGS sequence"/>
</dbReference>
<dbReference type="EMBL" id="FNBE01000002">
    <property type="protein sequence ID" value="SDE78127.1"/>
    <property type="molecule type" value="Genomic_DNA"/>
</dbReference>
<sequence>MIGLSLRLLRLGGRRAWAAAGLVGAGVAVATALLMTALGALHGLDQRELRTGWRTPVAAQGDPVAQLRVRTDHAAGLPIVQVDLAALDAAAAPPPGLPRLPAPGEVWVSPALADLLHALPADALAERYPGPVTGEVGDAGLQRPDELVAVLGRAPDDPAFTAPGDSDVLPVAAFDRVEASSDALLYRSLTIVAVALVVFPVAGLLGASARLTATRRADRLATLRLLGASTRQVTTVAVAETTAVATAAAAVGVVLEWACAPLLARIPLAGGGWFTADLRPSWMVAVPVVLGVGALATLSAIGGLRRVVVSPLGVVRRQVPQRVRWIRLLGVAAALVVFGIVNAALRTVDVSAVGLVLAAGVLALFGACVLIGPLVVRVAGAWLVRRDGAASVIAGRRLLDDPRAAFRPVAGLTLAVFVAGFLAPLTAAVSGLSTEDTTTLHLRPAVVAPDLRDRAEQELGAAGIAAFLPPGTADEVLVRPGDPAVLDRARTLLGALVPGTLVQTEADRAADQAVLVGDMRRGAFVVLIGTFLVAATATGTAAAARVLDHRHTLRLLRLAGTPVQVLESARARETAAPLLVNGAIALGLGLFCASPFVAVSAVAAPSGLVLLGVVLLAGTATVAAATAASRPLLRAVTAADGSRG</sequence>
<keyword evidence="1" id="KW-0472">Membrane</keyword>
<feature type="transmembrane region" description="Helical" evidence="1">
    <location>
        <begin position="325"/>
        <end position="345"/>
    </location>
</feature>
<keyword evidence="1" id="KW-1133">Transmembrane helix</keyword>
<reference evidence="2 3" key="1">
    <citation type="submission" date="2016-10" db="EMBL/GenBank/DDBJ databases">
        <authorList>
            <person name="de Groot N.N."/>
        </authorList>
    </citation>
    <scope>NUCLEOTIDE SEQUENCE [LARGE SCALE GENOMIC DNA]</scope>
    <source>
        <strain evidence="2 3">CGMCC 4.3143</strain>
    </source>
</reference>
<feature type="transmembrane region" description="Helical" evidence="1">
    <location>
        <begin position="184"/>
        <end position="205"/>
    </location>
</feature>
<dbReference type="OrthoDB" id="4871813at2"/>
<name>A0A1G7FQF5_PSEOR</name>
<dbReference type="AlphaFoldDB" id="A0A1G7FQF5"/>
<proteinExistence type="predicted"/>
<organism evidence="2 3">
    <name type="scientific">Pseudonocardia oroxyli</name>
    <dbReference type="NCBI Taxonomy" id="366584"/>
    <lineage>
        <taxon>Bacteria</taxon>
        <taxon>Bacillati</taxon>
        <taxon>Actinomycetota</taxon>
        <taxon>Actinomycetes</taxon>
        <taxon>Pseudonocardiales</taxon>
        <taxon>Pseudonocardiaceae</taxon>
        <taxon>Pseudonocardia</taxon>
    </lineage>
</organism>
<evidence type="ECO:0000313" key="2">
    <source>
        <dbReference type="EMBL" id="SDE78127.1"/>
    </source>
</evidence>
<feature type="transmembrane region" description="Helical" evidence="1">
    <location>
        <begin position="282"/>
        <end position="304"/>
    </location>
</feature>
<keyword evidence="3" id="KW-1185">Reference proteome</keyword>
<protein>
    <submittedName>
        <fullName evidence="2">FtsX-like permease family protein</fullName>
    </submittedName>
</protein>
<dbReference type="STRING" id="366584.SAMN05216377_10265"/>
<accession>A0A1G7FQF5</accession>
<feature type="transmembrane region" description="Helical" evidence="1">
    <location>
        <begin position="351"/>
        <end position="384"/>
    </location>
</feature>
<evidence type="ECO:0000256" key="1">
    <source>
        <dbReference type="SAM" id="Phobius"/>
    </source>
</evidence>